<dbReference type="AlphaFoldDB" id="A0A8T8KCB0"/>
<dbReference type="Proteomes" id="UP000682967">
    <property type="component" value="Chromosome"/>
</dbReference>
<dbReference type="RefSeq" id="WP_211552486.1">
    <property type="nucleotide sequence ID" value="NZ_CP073366.1"/>
</dbReference>
<evidence type="ECO:0000313" key="1">
    <source>
        <dbReference type="EMBL" id="QUJ70652.1"/>
    </source>
</evidence>
<name>A0A8T8KCB0_9EURY</name>
<dbReference type="KEGG" id="hsin:KDQ40_07890"/>
<evidence type="ECO:0000313" key="2">
    <source>
        <dbReference type="Proteomes" id="UP000682967"/>
    </source>
</evidence>
<proteinExistence type="predicted"/>
<dbReference type="GeneID" id="64822868"/>
<gene>
    <name evidence="1" type="ORF">KDQ40_07890</name>
</gene>
<organism evidence="1 2">
    <name type="scientific">Haloarcula marismortui ATCC 33800</name>
    <dbReference type="NCBI Taxonomy" id="662476"/>
    <lineage>
        <taxon>Archaea</taxon>
        <taxon>Methanobacteriati</taxon>
        <taxon>Methanobacteriota</taxon>
        <taxon>Stenosarchaea group</taxon>
        <taxon>Halobacteria</taxon>
        <taxon>Halobacteriales</taxon>
        <taxon>Haloarculaceae</taxon>
        <taxon>Haloarcula</taxon>
    </lineage>
</organism>
<dbReference type="EMBL" id="CP073366">
    <property type="protein sequence ID" value="QUJ70652.1"/>
    <property type="molecule type" value="Genomic_DNA"/>
</dbReference>
<accession>A0A8T8KCB0</accession>
<reference evidence="1" key="1">
    <citation type="submission" date="2021-04" db="EMBL/GenBank/DDBJ databases">
        <title>Complete Genome sequence and Methylome Analysis of the Haloarchaeon Haloarcula sinaiiensis.</title>
        <authorList>
            <person name="Fomenkov A."/>
            <person name="DasSarma P."/>
            <person name="DasSarma S."/>
            <person name="Roberts R.J."/>
        </authorList>
    </citation>
    <scope>NUCLEOTIDE SEQUENCE</scope>
    <source>
        <strain evidence="1">ATCC 33800</strain>
    </source>
</reference>
<protein>
    <submittedName>
        <fullName evidence="1">Uncharacterized protein</fullName>
    </submittedName>
</protein>
<sequence length="63" mass="7232">MRETTKRAWRDSNLLNFARFAPSFRASNLRAFSRLTVVRRKTAVAGFEPRSDVLASLRTTSLM</sequence>